<dbReference type="Proteomes" id="UP000778864">
    <property type="component" value="Unassembled WGS sequence"/>
</dbReference>
<organism evidence="1 2">
    <name type="scientific">Veillonella parvula</name>
    <name type="common">Staphylococcus parvulus</name>
    <dbReference type="NCBI Taxonomy" id="29466"/>
    <lineage>
        <taxon>Bacteria</taxon>
        <taxon>Bacillati</taxon>
        <taxon>Bacillota</taxon>
        <taxon>Negativicutes</taxon>
        <taxon>Veillonellales</taxon>
        <taxon>Veillonellaceae</taxon>
        <taxon>Veillonella</taxon>
    </lineage>
</organism>
<reference evidence="1" key="1">
    <citation type="submission" date="2021-02" db="EMBL/GenBank/DDBJ databases">
        <title>Infant gut strain persistence is associated with maternal origin, phylogeny, and functional potential including surface adhesion and iron acquisition.</title>
        <authorList>
            <person name="Lou Y.C."/>
        </authorList>
    </citation>
    <scope>NUCLEOTIDE SEQUENCE</scope>
    <source>
        <strain evidence="1">L3_108_031G1_dasL3_108_031G1_concoct_20</strain>
    </source>
</reference>
<comment type="caution">
    <text evidence="1">The sequence shown here is derived from an EMBL/GenBank/DDBJ whole genome shotgun (WGS) entry which is preliminary data.</text>
</comment>
<proteinExistence type="predicted"/>
<dbReference type="RefSeq" id="WP_278468434.1">
    <property type="nucleotide sequence ID" value="NZ_JAGZMU010000008.1"/>
</dbReference>
<dbReference type="AlphaFoldDB" id="A0A943ABQ3"/>
<gene>
    <name evidence="1" type="ORF">KHZ90_09595</name>
</gene>
<dbReference type="EMBL" id="JAGZMU010000008">
    <property type="protein sequence ID" value="MBS4894008.1"/>
    <property type="molecule type" value="Genomic_DNA"/>
</dbReference>
<sequence length="67" mass="8362">MNNQILDDISNEKLKEHRDHLREFNNNKNIKIKNKLDELYKEYIHNDLSFQKIELLRKYNEYLKKNI</sequence>
<name>A0A943ABQ3_VEIPA</name>
<evidence type="ECO:0000313" key="2">
    <source>
        <dbReference type="Proteomes" id="UP000778864"/>
    </source>
</evidence>
<protein>
    <submittedName>
        <fullName evidence="1">Uncharacterized protein</fullName>
    </submittedName>
</protein>
<evidence type="ECO:0000313" key="1">
    <source>
        <dbReference type="EMBL" id="MBS4894008.1"/>
    </source>
</evidence>
<accession>A0A943ABQ3</accession>